<reference evidence="1" key="3">
    <citation type="submission" date="2025-05" db="UniProtKB">
        <authorList>
            <consortium name="EnsemblMetazoa"/>
        </authorList>
    </citation>
    <scope>IDENTIFICATION</scope>
</reference>
<accession>A0A6P4FJD0</accession>
<evidence type="ECO:0000313" key="1">
    <source>
        <dbReference type="EnsemblMetazoa" id="XP_016989449.1"/>
    </source>
</evidence>
<reference evidence="2" key="1">
    <citation type="journal article" date="2021" name="Elife">
        <title>Highly contiguous assemblies of 101 drosophilid genomes.</title>
        <authorList>
            <person name="Kim B.Y."/>
            <person name="Wang J.R."/>
            <person name="Miller D.E."/>
            <person name="Barmina O."/>
            <person name="Delaney E."/>
            <person name="Thompson A."/>
            <person name="Comeault A.A."/>
            <person name="Peede D."/>
            <person name="D'Agostino E.R."/>
            <person name="Pelaez J."/>
            <person name="Aguilar J.M."/>
            <person name="Haji D."/>
            <person name="Matsunaga T."/>
            <person name="Armstrong E.E."/>
            <person name="Zych M."/>
            <person name="Ogawa Y."/>
            <person name="Stamenkovic-Radak M."/>
            <person name="Jelic M."/>
            <person name="Veselinovic M.S."/>
            <person name="Tanaskovic M."/>
            <person name="Eric P."/>
            <person name="Gao J.J."/>
            <person name="Katoh T.K."/>
            <person name="Toda M.J."/>
            <person name="Watabe H."/>
            <person name="Watada M."/>
            <person name="Davis J.S."/>
            <person name="Moyle L.C."/>
            <person name="Manoli G."/>
            <person name="Bertolini E."/>
            <person name="Kostal V."/>
            <person name="Hawley R.S."/>
            <person name="Takahashi A."/>
            <person name="Jones C.D."/>
            <person name="Price D.K."/>
            <person name="Whiteman N."/>
            <person name="Kopp A."/>
            <person name="Matute D.R."/>
            <person name="Petrov D.A."/>
        </authorList>
    </citation>
    <scope>NUCLEOTIDE SEQUENCE [LARGE SCALE GENOMIC DNA]</scope>
</reference>
<dbReference type="GeneID" id="108051748"/>
<reference evidence="3" key="2">
    <citation type="submission" date="2025-04" db="UniProtKB">
        <authorList>
            <consortium name="RefSeq"/>
        </authorList>
    </citation>
    <scope>IDENTIFICATION</scope>
</reference>
<protein>
    <submittedName>
        <fullName evidence="3">Uncharacterized protein LOC108051748</fullName>
    </submittedName>
</protein>
<gene>
    <name evidence="3" type="primary">LOC108051748</name>
    <name evidence="1" type="synonym">108051748</name>
</gene>
<dbReference type="Proteomes" id="UP001652680">
    <property type="component" value="Unassembled WGS sequence"/>
</dbReference>
<dbReference type="RefSeq" id="XP_016989449.1">
    <property type="nucleotide sequence ID" value="XM_017133960.1"/>
</dbReference>
<evidence type="ECO:0000313" key="3">
    <source>
        <dbReference type="RefSeq" id="XP_016989449.1"/>
    </source>
</evidence>
<sequence>MSSSHKWTRLLMIGLIVLLIYCGSPMARELKLRPLRLAEVRQQENSLPQGRSVSSGFAALTGFALGLGKALTGVFIYDVIVANVTEAEESSVSPKSGSIREICLNSGGPNSDITCIVYYVNN</sequence>
<name>A0A6P4FJD0_DRORH</name>
<proteinExistence type="predicted"/>
<dbReference type="OrthoDB" id="8069881at2759"/>
<keyword evidence="2" id="KW-1185">Reference proteome</keyword>
<dbReference type="AlphaFoldDB" id="A0A6P4FJD0"/>
<organism evidence="3">
    <name type="scientific">Drosophila rhopaloa</name>
    <name type="common">Fruit fly</name>
    <dbReference type="NCBI Taxonomy" id="1041015"/>
    <lineage>
        <taxon>Eukaryota</taxon>
        <taxon>Metazoa</taxon>
        <taxon>Ecdysozoa</taxon>
        <taxon>Arthropoda</taxon>
        <taxon>Hexapoda</taxon>
        <taxon>Insecta</taxon>
        <taxon>Pterygota</taxon>
        <taxon>Neoptera</taxon>
        <taxon>Endopterygota</taxon>
        <taxon>Diptera</taxon>
        <taxon>Brachycera</taxon>
        <taxon>Muscomorpha</taxon>
        <taxon>Ephydroidea</taxon>
        <taxon>Drosophilidae</taxon>
        <taxon>Drosophila</taxon>
        <taxon>Sophophora</taxon>
    </lineage>
</organism>
<evidence type="ECO:0000313" key="2">
    <source>
        <dbReference type="Proteomes" id="UP001652680"/>
    </source>
</evidence>
<dbReference type="EnsemblMetazoa" id="XM_017133960.1">
    <property type="protein sequence ID" value="XP_016989449.1"/>
    <property type="gene ID" value="LOC108051748"/>
</dbReference>